<dbReference type="PANTHER" id="PTHR42998">
    <property type="entry name" value="TYPE I RESTRICTION ENZYME HINDVIIP M PROTEIN-RELATED"/>
    <property type="match status" value="1"/>
</dbReference>
<evidence type="ECO:0000259" key="4">
    <source>
        <dbReference type="Pfam" id="PF22518"/>
    </source>
</evidence>
<evidence type="ECO:0000313" key="6">
    <source>
        <dbReference type="EMBL" id="KAK3604818.1"/>
    </source>
</evidence>
<name>A0AAE0T7E4_9BIVA</name>
<dbReference type="InterPro" id="IPR052916">
    <property type="entry name" value="Type-I_RE_MTase_Subunit"/>
</dbReference>
<dbReference type="InterPro" id="IPR022749">
    <property type="entry name" value="D12N6_MeTrfase_N"/>
</dbReference>
<organism evidence="6 7">
    <name type="scientific">Potamilus streckersoni</name>
    <dbReference type="NCBI Taxonomy" id="2493646"/>
    <lineage>
        <taxon>Eukaryota</taxon>
        <taxon>Metazoa</taxon>
        <taxon>Spiralia</taxon>
        <taxon>Lophotrochozoa</taxon>
        <taxon>Mollusca</taxon>
        <taxon>Bivalvia</taxon>
        <taxon>Autobranchia</taxon>
        <taxon>Heteroconchia</taxon>
        <taxon>Palaeoheterodonta</taxon>
        <taxon>Unionida</taxon>
        <taxon>Unionoidea</taxon>
        <taxon>Unionidae</taxon>
        <taxon>Ambleminae</taxon>
        <taxon>Lampsilini</taxon>
        <taxon>Potamilus</taxon>
    </lineage>
</organism>
<feature type="domain" description="N6 adenine-specific DNA methyltransferase N-terminal" evidence="2">
    <location>
        <begin position="349"/>
        <end position="427"/>
    </location>
</feature>
<proteinExistence type="predicted"/>
<dbReference type="PANTHER" id="PTHR42998:SF1">
    <property type="entry name" value="TYPE I RESTRICTION ENZYME HINDI METHYLASE SUBUNIT"/>
    <property type="match status" value="1"/>
</dbReference>
<dbReference type="EMBL" id="JAEAOA010000085">
    <property type="protein sequence ID" value="KAK3604818.1"/>
    <property type="molecule type" value="Genomic_DNA"/>
</dbReference>
<gene>
    <name evidence="6" type="ORF">CHS0354_000480</name>
</gene>
<dbReference type="Pfam" id="PF12161">
    <property type="entry name" value="HsdM_N"/>
    <property type="match status" value="1"/>
</dbReference>
<evidence type="ECO:0000259" key="2">
    <source>
        <dbReference type="Pfam" id="PF12161"/>
    </source>
</evidence>
<dbReference type="Pfam" id="PF22515">
    <property type="entry name" value="DUF6996"/>
    <property type="match status" value="1"/>
</dbReference>
<protein>
    <submittedName>
        <fullName evidence="6">Uncharacterized protein</fullName>
    </submittedName>
</protein>
<dbReference type="InterPro" id="IPR038333">
    <property type="entry name" value="T1MK-like_N_sf"/>
</dbReference>
<keyword evidence="7" id="KW-1185">Reference proteome</keyword>
<dbReference type="InterPro" id="IPR054266">
    <property type="entry name" value="DUF6997"/>
</dbReference>
<dbReference type="GO" id="GO:0009307">
    <property type="term" value="P:DNA restriction-modification system"/>
    <property type="evidence" value="ECO:0007669"/>
    <property type="project" value="UniProtKB-KW"/>
</dbReference>
<keyword evidence="1" id="KW-0680">Restriction system</keyword>
<reference evidence="6" key="1">
    <citation type="journal article" date="2021" name="Genome Biol. Evol.">
        <title>A High-Quality Reference Genome for a Parasitic Bivalve with Doubly Uniparental Inheritance (Bivalvia: Unionida).</title>
        <authorList>
            <person name="Smith C.H."/>
        </authorList>
    </citation>
    <scope>NUCLEOTIDE SEQUENCE</scope>
    <source>
        <strain evidence="6">CHS0354</strain>
    </source>
</reference>
<reference evidence="6" key="3">
    <citation type="submission" date="2023-05" db="EMBL/GenBank/DDBJ databases">
        <authorList>
            <person name="Smith C.H."/>
        </authorList>
    </citation>
    <scope>NUCLEOTIDE SEQUENCE</scope>
    <source>
        <strain evidence="6">CHS0354</strain>
        <tissue evidence="6">Mantle</tissue>
    </source>
</reference>
<comment type="caution">
    <text evidence="6">The sequence shown here is derived from an EMBL/GenBank/DDBJ whole genome shotgun (WGS) entry which is preliminary data.</text>
</comment>
<feature type="domain" description="DUF6997" evidence="4">
    <location>
        <begin position="76"/>
        <end position="249"/>
    </location>
</feature>
<dbReference type="InterPro" id="IPR055650">
    <property type="entry name" value="DUF7226"/>
</dbReference>
<feature type="domain" description="DUF7226" evidence="5">
    <location>
        <begin position="285"/>
        <end position="333"/>
    </location>
</feature>
<feature type="domain" description="DUF6996" evidence="3">
    <location>
        <begin position="7"/>
        <end position="75"/>
    </location>
</feature>
<dbReference type="Gene3D" id="1.20.1260.30">
    <property type="match status" value="1"/>
</dbReference>
<evidence type="ECO:0000259" key="3">
    <source>
        <dbReference type="Pfam" id="PF22515"/>
    </source>
</evidence>
<dbReference type="AlphaFoldDB" id="A0AAE0T7E4"/>
<dbReference type="Proteomes" id="UP001195483">
    <property type="component" value="Unassembled WGS sequence"/>
</dbReference>
<reference evidence="6" key="2">
    <citation type="journal article" date="2021" name="Genome Biol. Evol.">
        <title>Developing a high-quality reference genome for a parasitic bivalve with doubly uniparental inheritance (Bivalvia: Unionida).</title>
        <authorList>
            <person name="Smith C.H."/>
        </authorList>
    </citation>
    <scope>NUCLEOTIDE SEQUENCE</scope>
    <source>
        <strain evidence="6">CHS0354</strain>
        <tissue evidence="6">Mantle</tissue>
    </source>
</reference>
<dbReference type="InterPro" id="IPR054265">
    <property type="entry name" value="DUF6996"/>
</dbReference>
<evidence type="ECO:0000259" key="5">
    <source>
        <dbReference type="Pfam" id="PF23871"/>
    </source>
</evidence>
<evidence type="ECO:0000313" key="7">
    <source>
        <dbReference type="Proteomes" id="UP001195483"/>
    </source>
</evidence>
<sequence length="433" mass="50135">MSESKNDLAWEKIFEKHRILDMISKDGYYKILATQINEFREARLMTKFDHKSQLPKLFANNRLSVLPTSRGGYVIGEFETFCNFNTDDDIEVSPIEFPTFLESLDYSDITSEATVINCAFVSKILHNFTEEENLFPTVSGRMRSSSFSFNIKSSKGPFNVYVENSQVEIDGGYEGDNSLCLIEAKNYISDDFLVRQLYYPYRLWSGKIKKQVRPIFLTYSNGVFHLREYRFSNAEHYNSLVCIKQRKYIVQEGGFNNEELSQIINTTETIKEPEIPFPQADNFERVINLCELLKQKEFISKEDITQNYDFDARQTDYYSNAGKYLGIIDTGKDSLTGQKDAFSELYDKLQEGRGEYEGANPEDADEYLAHNIFFVPEEARWQFLQDRAKQPTIGKLIDDAMDAIEKLNSSLKGVLPKIYADPELNKQRLGRTY</sequence>
<evidence type="ECO:0000256" key="1">
    <source>
        <dbReference type="ARBA" id="ARBA00022747"/>
    </source>
</evidence>
<accession>A0AAE0T7E4</accession>
<dbReference type="Pfam" id="PF22518">
    <property type="entry name" value="DUF6997"/>
    <property type="match status" value="1"/>
</dbReference>
<dbReference type="Pfam" id="PF23871">
    <property type="entry name" value="DUF7226"/>
    <property type="match status" value="1"/>
</dbReference>